<evidence type="ECO:0000256" key="2">
    <source>
        <dbReference type="ARBA" id="ARBA00023125"/>
    </source>
</evidence>
<dbReference type="InterPro" id="IPR036286">
    <property type="entry name" value="LexA/Signal_pep-like_sf"/>
</dbReference>
<keyword evidence="3" id="KW-0804">Transcription</keyword>
<gene>
    <name evidence="5" type="ORF">SAMN04488505_101110</name>
</gene>
<dbReference type="InterPro" id="IPR015927">
    <property type="entry name" value="Peptidase_S24_S26A/B/C"/>
</dbReference>
<keyword evidence="6" id="KW-1185">Reference proteome</keyword>
<protein>
    <submittedName>
        <fullName evidence="5">Peptidase S24-like</fullName>
    </submittedName>
</protein>
<reference evidence="5 6" key="1">
    <citation type="submission" date="2016-10" db="EMBL/GenBank/DDBJ databases">
        <authorList>
            <person name="de Groot N.N."/>
        </authorList>
    </citation>
    <scope>NUCLEOTIDE SEQUENCE [LARGE SCALE GENOMIC DNA]</scope>
    <source>
        <strain evidence="5 6">DSM 21039</strain>
    </source>
</reference>
<dbReference type="CDD" id="cd00093">
    <property type="entry name" value="HTH_XRE"/>
    <property type="match status" value="1"/>
</dbReference>
<dbReference type="InterPro" id="IPR001387">
    <property type="entry name" value="Cro/C1-type_HTH"/>
</dbReference>
<dbReference type="InterPro" id="IPR010982">
    <property type="entry name" value="Lambda_DNA-bd_dom_sf"/>
</dbReference>
<sequence length="237" mass="26818">MTLLLGDILKIVRTAIGDTQDELADKLGIVRGTYSSDERKARPGKKHSSIEFYEKYKDVFGIDLYQSVNMQRIVIVDPTKLSWGIIVKLIEVGAFIAVIPIFEILATASTIPLYQDAKHAQPIFSLPIEMYPHAEFGMFVKGNSMEPAIYEGDYVICGPRLTSKDIKNGHVYLVGTDDDENTIKILNLDKKKKLLSLIPTNPEWKKKDIAVEKVRYIHKVIALHRKEEGINKHTKPI</sequence>
<accession>A0A1H7GMC5</accession>
<dbReference type="SUPFAM" id="SSF47413">
    <property type="entry name" value="lambda repressor-like DNA-binding domains"/>
    <property type="match status" value="1"/>
</dbReference>
<evidence type="ECO:0000313" key="5">
    <source>
        <dbReference type="EMBL" id="SEK39239.1"/>
    </source>
</evidence>
<dbReference type="OrthoDB" id="678890at2"/>
<evidence type="ECO:0000313" key="6">
    <source>
        <dbReference type="Proteomes" id="UP000198984"/>
    </source>
</evidence>
<dbReference type="PANTHER" id="PTHR40661:SF1">
    <property type="entry name" value="HTH CRO_C1-TYPE DOMAIN-CONTAINING PROTEIN"/>
    <property type="match status" value="1"/>
</dbReference>
<evidence type="ECO:0000256" key="3">
    <source>
        <dbReference type="ARBA" id="ARBA00023163"/>
    </source>
</evidence>
<dbReference type="Pfam" id="PF00717">
    <property type="entry name" value="Peptidase_S24"/>
    <property type="match status" value="1"/>
</dbReference>
<dbReference type="STRING" id="573321.SAMN04488505_101110"/>
<feature type="domain" description="HTH cro/C1-type" evidence="4">
    <location>
        <begin position="9"/>
        <end position="36"/>
    </location>
</feature>
<dbReference type="PROSITE" id="PS50943">
    <property type="entry name" value="HTH_CROC1"/>
    <property type="match status" value="1"/>
</dbReference>
<dbReference type="CDD" id="cd06529">
    <property type="entry name" value="S24_LexA-like"/>
    <property type="match status" value="1"/>
</dbReference>
<dbReference type="SUPFAM" id="SSF51306">
    <property type="entry name" value="LexA/Signal peptidase"/>
    <property type="match status" value="1"/>
</dbReference>
<keyword evidence="2" id="KW-0238">DNA-binding</keyword>
<organism evidence="5 6">
    <name type="scientific">Chitinophaga rupis</name>
    <dbReference type="NCBI Taxonomy" id="573321"/>
    <lineage>
        <taxon>Bacteria</taxon>
        <taxon>Pseudomonadati</taxon>
        <taxon>Bacteroidota</taxon>
        <taxon>Chitinophagia</taxon>
        <taxon>Chitinophagales</taxon>
        <taxon>Chitinophagaceae</taxon>
        <taxon>Chitinophaga</taxon>
    </lineage>
</organism>
<dbReference type="PANTHER" id="PTHR40661">
    <property type="match status" value="1"/>
</dbReference>
<dbReference type="GO" id="GO:0003677">
    <property type="term" value="F:DNA binding"/>
    <property type="evidence" value="ECO:0007669"/>
    <property type="project" value="UniProtKB-KW"/>
</dbReference>
<evidence type="ECO:0000256" key="1">
    <source>
        <dbReference type="ARBA" id="ARBA00023015"/>
    </source>
</evidence>
<dbReference type="Gene3D" id="2.10.109.10">
    <property type="entry name" value="Umud Fragment, subunit A"/>
    <property type="match status" value="1"/>
</dbReference>
<dbReference type="AlphaFoldDB" id="A0A1H7GMC5"/>
<dbReference type="Proteomes" id="UP000198984">
    <property type="component" value="Unassembled WGS sequence"/>
</dbReference>
<dbReference type="InterPro" id="IPR039418">
    <property type="entry name" value="LexA-like"/>
</dbReference>
<name>A0A1H7GMC5_9BACT</name>
<dbReference type="RefSeq" id="WP_089906215.1">
    <property type="nucleotide sequence ID" value="NZ_FOBB01000001.1"/>
</dbReference>
<dbReference type="EMBL" id="FOBB01000001">
    <property type="protein sequence ID" value="SEK39239.1"/>
    <property type="molecule type" value="Genomic_DNA"/>
</dbReference>
<evidence type="ECO:0000259" key="4">
    <source>
        <dbReference type="PROSITE" id="PS50943"/>
    </source>
</evidence>
<proteinExistence type="predicted"/>
<dbReference type="Gene3D" id="1.10.260.40">
    <property type="entry name" value="lambda repressor-like DNA-binding domains"/>
    <property type="match status" value="1"/>
</dbReference>
<keyword evidence="1" id="KW-0805">Transcription regulation</keyword>